<feature type="DNA-binding region" description="H-T-H motif" evidence="5">
    <location>
        <begin position="51"/>
        <end position="70"/>
    </location>
</feature>
<evidence type="ECO:0000313" key="7">
    <source>
        <dbReference type="EMBL" id="GIJ03615.1"/>
    </source>
</evidence>
<dbReference type="EMBL" id="BOOY01000022">
    <property type="protein sequence ID" value="GIJ03615.1"/>
    <property type="molecule type" value="Genomic_DNA"/>
</dbReference>
<dbReference type="InterPro" id="IPR050109">
    <property type="entry name" value="HTH-type_TetR-like_transc_reg"/>
</dbReference>
<sequence length="244" mass="26751">MTDLARSLALLWRRDVGQPAARRGRKPGLTVDAVVDAATALADAEGVDALTMRRLAQQLGVVPMTLYTYAPGKAELFDLMLDKAYLAMERTDTTGRPWRERLTAVAAENRALFARHPWALAAPMARPTLGPGQMAKYEHELRAFDDCGLGDVERDEALTFLLGFVHAAARSDAETRAIRAEQSDEQWWGQVAPLLSEIDYSPYPVAARVGAVAGEALQAAYRPDRAYEFGLARVLDGLGVLIER</sequence>
<evidence type="ECO:0000256" key="1">
    <source>
        <dbReference type="ARBA" id="ARBA00022491"/>
    </source>
</evidence>
<dbReference type="PRINTS" id="PR00400">
    <property type="entry name" value="TETREPRESSOR"/>
</dbReference>
<protein>
    <submittedName>
        <fullName evidence="7">TetR family transcriptional regulator</fullName>
    </submittedName>
</protein>
<dbReference type="Gene3D" id="1.10.10.60">
    <property type="entry name" value="Homeodomain-like"/>
    <property type="match status" value="1"/>
</dbReference>
<evidence type="ECO:0000256" key="4">
    <source>
        <dbReference type="ARBA" id="ARBA00023163"/>
    </source>
</evidence>
<reference evidence="7" key="1">
    <citation type="submission" date="2021-01" db="EMBL/GenBank/DDBJ databases">
        <title>Whole genome shotgun sequence of Spirilliplanes yamanashiensis NBRC 15828.</title>
        <authorList>
            <person name="Komaki H."/>
            <person name="Tamura T."/>
        </authorList>
    </citation>
    <scope>NUCLEOTIDE SEQUENCE</scope>
    <source>
        <strain evidence="7">NBRC 15828</strain>
    </source>
</reference>
<evidence type="ECO:0000259" key="6">
    <source>
        <dbReference type="PROSITE" id="PS50977"/>
    </source>
</evidence>
<dbReference type="SUPFAM" id="SSF46689">
    <property type="entry name" value="Homeodomain-like"/>
    <property type="match status" value="1"/>
</dbReference>
<keyword evidence="3 5" id="KW-0238">DNA-binding</keyword>
<dbReference type="InterPro" id="IPR004111">
    <property type="entry name" value="Repressor_TetR_C"/>
</dbReference>
<evidence type="ECO:0000256" key="3">
    <source>
        <dbReference type="ARBA" id="ARBA00023125"/>
    </source>
</evidence>
<dbReference type="Pfam" id="PF00440">
    <property type="entry name" value="TetR_N"/>
    <property type="match status" value="1"/>
</dbReference>
<accession>A0A8J4DK28</accession>
<dbReference type="Proteomes" id="UP000652013">
    <property type="component" value="Unassembled WGS sequence"/>
</dbReference>
<proteinExistence type="predicted"/>
<dbReference type="GO" id="GO:0000976">
    <property type="term" value="F:transcription cis-regulatory region binding"/>
    <property type="evidence" value="ECO:0007669"/>
    <property type="project" value="TreeGrafter"/>
</dbReference>
<dbReference type="SUPFAM" id="SSF48498">
    <property type="entry name" value="Tetracyclin repressor-like, C-terminal domain"/>
    <property type="match status" value="1"/>
</dbReference>
<organism evidence="7 8">
    <name type="scientific">Spirilliplanes yamanashiensis</name>
    <dbReference type="NCBI Taxonomy" id="42233"/>
    <lineage>
        <taxon>Bacteria</taxon>
        <taxon>Bacillati</taxon>
        <taxon>Actinomycetota</taxon>
        <taxon>Actinomycetes</taxon>
        <taxon>Micromonosporales</taxon>
        <taxon>Micromonosporaceae</taxon>
        <taxon>Spirilliplanes</taxon>
    </lineage>
</organism>
<keyword evidence="4" id="KW-0804">Transcription</keyword>
<dbReference type="Gene3D" id="1.10.357.10">
    <property type="entry name" value="Tetracycline Repressor, domain 2"/>
    <property type="match status" value="1"/>
</dbReference>
<keyword evidence="2" id="KW-0805">Transcription regulation</keyword>
<dbReference type="GO" id="GO:0045892">
    <property type="term" value="P:negative regulation of DNA-templated transcription"/>
    <property type="evidence" value="ECO:0007669"/>
    <property type="project" value="InterPro"/>
</dbReference>
<keyword evidence="8" id="KW-1185">Reference proteome</keyword>
<dbReference type="InterPro" id="IPR001647">
    <property type="entry name" value="HTH_TetR"/>
</dbReference>
<evidence type="ECO:0000256" key="5">
    <source>
        <dbReference type="PROSITE-ProRule" id="PRU00335"/>
    </source>
</evidence>
<dbReference type="RefSeq" id="WP_203938882.1">
    <property type="nucleotide sequence ID" value="NZ_BAAAGJ010000022.1"/>
</dbReference>
<dbReference type="Pfam" id="PF02909">
    <property type="entry name" value="TetR_C_1"/>
    <property type="match status" value="1"/>
</dbReference>
<evidence type="ECO:0000313" key="8">
    <source>
        <dbReference type="Proteomes" id="UP000652013"/>
    </source>
</evidence>
<comment type="caution">
    <text evidence="7">The sequence shown here is derived from an EMBL/GenBank/DDBJ whole genome shotgun (WGS) entry which is preliminary data.</text>
</comment>
<dbReference type="InterPro" id="IPR003012">
    <property type="entry name" value="Tet_transcr_reg_TetR"/>
</dbReference>
<dbReference type="PANTHER" id="PTHR30055:SF151">
    <property type="entry name" value="TRANSCRIPTIONAL REGULATORY PROTEIN"/>
    <property type="match status" value="1"/>
</dbReference>
<dbReference type="GO" id="GO:0003700">
    <property type="term" value="F:DNA-binding transcription factor activity"/>
    <property type="evidence" value="ECO:0007669"/>
    <property type="project" value="TreeGrafter"/>
</dbReference>
<dbReference type="GO" id="GO:0046677">
    <property type="term" value="P:response to antibiotic"/>
    <property type="evidence" value="ECO:0007669"/>
    <property type="project" value="InterPro"/>
</dbReference>
<evidence type="ECO:0000256" key="2">
    <source>
        <dbReference type="ARBA" id="ARBA00023015"/>
    </source>
</evidence>
<gene>
    <name evidence="7" type="ORF">Sya03_29670</name>
</gene>
<keyword evidence="1" id="KW-0678">Repressor</keyword>
<dbReference type="PANTHER" id="PTHR30055">
    <property type="entry name" value="HTH-TYPE TRANSCRIPTIONAL REGULATOR RUTR"/>
    <property type="match status" value="1"/>
</dbReference>
<dbReference type="PROSITE" id="PS50977">
    <property type="entry name" value="HTH_TETR_2"/>
    <property type="match status" value="1"/>
</dbReference>
<dbReference type="InterPro" id="IPR036271">
    <property type="entry name" value="Tet_transcr_reg_TetR-rel_C_sf"/>
</dbReference>
<dbReference type="InterPro" id="IPR009057">
    <property type="entry name" value="Homeodomain-like_sf"/>
</dbReference>
<dbReference type="AlphaFoldDB" id="A0A8J4DK28"/>
<feature type="domain" description="HTH tetR-type" evidence="6">
    <location>
        <begin position="28"/>
        <end position="88"/>
    </location>
</feature>
<name>A0A8J4DK28_9ACTN</name>